<evidence type="ECO:0000313" key="7">
    <source>
        <dbReference type="EMBL" id="VAW66456.1"/>
    </source>
</evidence>
<dbReference type="NCBIfam" id="TIGR04085">
    <property type="entry name" value="rSAM_more_4Fe4S"/>
    <property type="match status" value="1"/>
</dbReference>
<name>A0A3B0YDQ1_9ZZZZ</name>
<dbReference type="SFLD" id="SFLDG01067">
    <property type="entry name" value="SPASM/twitch_domain_containing"/>
    <property type="match status" value="1"/>
</dbReference>
<dbReference type="PANTHER" id="PTHR43273">
    <property type="entry name" value="ANAEROBIC SULFATASE-MATURATING ENZYME HOMOLOG ASLB-RELATED"/>
    <property type="match status" value="1"/>
</dbReference>
<evidence type="ECO:0000259" key="6">
    <source>
        <dbReference type="PROSITE" id="PS51918"/>
    </source>
</evidence>
<gene>
    <name evidence="7" type="ORF">MNBD_GAMMA11-3473</name>
</gene>
<dbReference type="InterPro" id="IPR023885">
    <property type="entry name" value="4Fe4S-binding_SPASM_dom"/>
</dbReference>
<dbReference type="SUPFAM" id="SSF102114">
    <property type="entry name" value="Radical SAM enzymes"/>
    <property type="match status" value="1"/>
</dbReference>
<keyword evidence="5" id="KW-0411">Iron-sulfur</keyword>
<dbReference type="Gene3D" id="3.20.20.70">
    <property type="entry name" value="Aldolase class I"/>
    <property type="match status" value="1"/>
</dbReference>
<dbReference type="InterPro" id="IPR023867">
    <property type="entry name" value="Sulphatase_maturase_rSAM"/>
</dbReference>
<dbReference type="GO" id="GO:0046872">
    <property type="term" value="F:metal ion binding"/>
    <property type="evidence" value="ECO:0007669"/>
    <property type="project" value="UniProtKB-KW"/>
</dbReference>
<proteinExistence type="predicted"/>
<dbReference type="InterPro" id="IPR058240">
    <property type="entry name" value="rSAM_sf"/>
</dbReference>
<keyword evidence="4" id="KW-0408">Iron</keyword>
<dbReference type="CDD" id="cd01335">
    <property type="entry name" value="Radical_SAM"/>
    <property type="match status" value="1"/>
</dbReference>
<comment type="cofactor">
    <cofactor evidence="1">
        <name>[4Fe-4S] cluster</name>
        <dbReference type="ChEBI" id="CHEBI:49883"/>
    </cofactor>
</comment>
<accession>A0A3B0YDQ1</accession>
<dbReference type="SFLD" id="SFLDS00029">
    <property type="entry name" value="Radical_SAM"/>
    <property type="match status" value="1"/>
</dbReference>
<dbReference type="Pfam" id="PF04055">
    <property type="entry name" value="Radical_SAM"/>
    <property type="match status" value="1"/>
</dbReference>
<protein>
    <submittedName>
        <fullName evidence="7">Arylsulfatase regulator (Fe-S oxidoreductase)</fullName>
    </submittedName>
</protein>
<dbReference type="InterPro" id="IPR013785">
    <property type="entry name" value="Aldolase_TIM"/>
</dbReference>
<dbReference type="InterPro" id="IPR007197">
    <property type="entry name" value="rSAM"/>
</dbReference>
<dbReference type="GO" id="GO:0051536">
    <property type="term" value="F:iron-sulfur cluster binding"/>
    <property type="evidence" value="ECO:0007669"/>
    <property type="project" value="UniProtKB-KW"/>
</dbReference>
<keyword evidence="2" id="KW-0949">S-adenosyl-L-methionine</keyword>
<dbReference type="PANTHER" id="PTHR43273:SF8">
    <property type="entry name" value="RADICAL SAM DOMAIN PROTEIN"/>
    <property type="match status" value="1"/>
</dbReference>
<dbReference type="PROSITE" id="PS51918">
    <property type="entry name" value="RADICAL_SAM"/>
    <property type="match status" value="1"/>
</dbReference>
<evidence type="ECO:0000256" key="4">
    <source>
        <dbReference type="ARBA" id="ARBA00023004"/>
    </source>
</evidence>
<evidence type="ECO:0000256" key="1">
    <source>
        <dbReference type="ARBA" id="ARBA00001966"/>
    </source>
</evidence>
<sequence>MQQDIITFESGADSYLFLVNGSQLFQVDGDVATEFKQAISSDDHDRIDGLFNAYNLNNPVSCESYLQADAPIHALSLAIAQKCNMGCSYCYAQSGDFGAPSKNMSHETAITAVRRLLFARHAGERVNLAFMGGEPLINRKVLRSATRYAAELASERDIAISYSITTNGTLLTPEDGRFFEDFGFAVTVSLDGVGSEHDQQRPFKNGQASYDRIMRRIEPLLSFQQKMQLSARITVTANNLNLPHTLQSFIDKGFHSVGFSPMLTAPDGRHEMTSSNLQQMLTAMIECAEQCEQAILQGHRFPFANMINALQEIHKGTHRPYPCGAGAGYLGVSADGDLAACHRFVGNEKAAMGNIYSGIDTSARERWLTQRHVHQQQPCSDCWARYLCGGGCHHEVLARGRNSCDYIRGWLSHCLQAYARLIDARADYFNATDHKGAN</sequence>
<organism evidence="7">
    <name type="scientific">hydrothermal vent metagenome</name>
    <dbReference type="NCBI Taxonomy" id="652676"/>
    <lineage>
        <taxon>unclassified sequences</taxon>
        <taxon>metagenomes</taxon>
        <taxon>ecological metagenomes</taxon>
    </lineage>
</organism>
<evidence type="ECO:0000256" key="5">
    <source>
        <dbReference type="ARBA" id="ARBA00023014"/>
    </source>
</evidence>
<reference evidence="7" key="1">
    <citation type="submission" date="2018-06" db="EMBL/GenBank/DDBJ databases">
        <authorList>
            <person name="Zhirakovskaya E."/>
        </authorList>
    </citation>
    <scope>NUCLEOTIDE SEQUENCE</scope>
</reference>
<dbReference type="SFLD" id="SFLDG01386">
    <property type="entry name" value="main_SPASM_domain-containing"/>
    <property type="match status" value="1"/>
</dbReference>
<dbReference type="GO" id="GO:0016491">
    <property type="term" value="F:oxidoreductase activity"/>
    <property type="evidence" value="ECO:0007669"/>
    <property type="project" value="InterPro"/>
</dbReference>
<feature type="domain" description="Radical SAM core" evidence="6">
    <location>
        <begin position="69"/>
        <end position="300"/>
    </location>
</feature>
<evidence type="ECO:0000256" key="2">
    <source>
        <dbReference type="ARBA" id="ARBA00022691"/>
    </source>
</evidence>
<dbReference type="SFLD" id="SFLDG01384">
    <property type="entry name" value="thioether_bond_formation_requi"/>
    <property type="match status" value="1"/>
</dbReference>
<evidence type="ECO:0000256" key="3">
    <source>
        <dbReference type="ARBA" id="ARBA00022723"/>
    </source>
</evidence>
<keyword evidence="3" id="KW-0479">Metal-binding</keyword>
<dbReference type="EMBL" id="UOFG01000274">
    <property type="protein sequence ID" value="VAW66456.1"/>
    <property type="molecule type" value="Genomic_DNA"/>
</dbReference>
<dbReference type="AlphaFoldDB" id="A0A3B0YDQ1"/>